<evidence type="ECO:0000313" key="3">
    <source>
        <dbReference type="Proteomes" id="UP000694251"/>
    </source>
</evidence>
<keyword evidence="3" id="KW-1185">Reference proteome</keyword>
<name>A0A8T1ZFC4_ARASU</name>
<evidence type="ECO:0000256" key="1">
    <source>
        <dbReference type="SAM" id="MobiDB-lite"/>
    </source>
</evidence>
<organism evidence="2 3">
    <name type="scientific">Arabidopsis suecica</name>
    <name type="common">Swedish thale-cress</name>
    <name type="synonym">Cardaminopsis suecica</name>
    <dbReference type="NCBI Taxonomy" id="45249"/>
    <lineage>
        <taxon>Eukaryota</taxon>
        <taxon>Viridiplantae</taxon>
        <taxon>Streptophyta</taxon>
        <taxon>Embryophyta</taxon>
        <taxon>Tracheophyta</taxon>
        <taxon>Spermatophyta</taxon>
        <taxon>Magnoliopsida</taxon>
        <taxon>eudicotyledons</taxon>
        <taxon>Gunneridae</taxon>
        <taxon>Pentapetalae</taxon>
        <taxon>rosids</taxon>
        <taxon>malvids</taxon>
        <taxon>Brassicales</taxon>
        <taxon>Brassicaceae</taxon>
        <taxon>Camelineae</taxon>
        <taxon>Arabidopsis</taxon>
    </lineage>
</organism>
<protein>
    <submittedName>
        <fullName evidence="2">Uncharacterized protein</fullName>
    </submittedName>
</protein>
<feature type="region of interest" description="Disordered" evidence="1">
    <location>
        <begin position="1"/>
        <end position="24"/>
    </location>
</feature>
<reference evidence="2 3" key="1">
    <citation type="submission" date="2020-12" db="EMBL/GenBank/DDBJ databases">
        <title>Concerted genomic and epigenomic changes stabilize Arabidopsis allopolyploids.</title>
        <authorList>
            <person name="Chen Z."/>
        </authorList>
    </citation>
    <scope>NUCLEOTIDE SEQUENCE [LARGE SCALE GENOMIC DNA]</scope>
    <source>
        <strain evidence="2">As9502</strain>
        <tissue evidence="2">Leaf</tissue>
    </source>
</reference>
<dbReference type="Proteomes" id="UP000694251">
    <property type="component" value="Chromosome 11"/>
</dbReference>
<dbReference type="EMBL" id="JAEFBJ010000011">
    <property type="protein sequence ID" value="KAG7556808.1"/>
    <property type="molecule type" value="Genomic_DNA"/>
</dbReference>
<gene>
    <name evidence="2" type="ORF">ISN44_As11g028030</name>
</gene>
<accession>A0A8T1ZFC4</accession>
<dbReference type="AlphaFoldDB" id="A0A8T1ZFC4"/>
<comment type="caution">
    <text evidence="2">The sequence shown here is derived from an EMBL/GenBank/DDBJ whole genome shotgun (WGS) entry which is preliminary data.</text>
</comment>
<sequence length="115" mass="13628">MTRKEWKNLSAEKGSLTKRYESDDKDIEEEREMLTFYSKMQGRVCREEHPGIKKIDTYHPYFIEMKTLKLLEDDQQQKTGIELLDQALKPFLERETFLDRLAISLDQDGEPSQLA</sequence>
<proteinExistence type="predicted"/>
<evidence type="ECO:0000313" key="2">
    <source>
        <dbReference type="EMBL" id="KAG7556808.1"/>
    </source>
</evidence>